<dbReference type="InterPro" id="IPR005146">
    <property type="entry name" value="B3/B4_tRNA-bd"/>
</dbReference>
<dbReference type="AlphaFoldDB" id="A0AAD0SC08"/>
<dbReference type="GO" id="GO:0004826">
    <property type="term" value="F:phenylalanine-tRNA ligase activity"/>
    <property type="evidence" value="ECO:0007669"/>
    <property type="project" value="InterPro"/>
</dbReference>
<dbReference type="PANTHER" id="PTHR39209">
    <property type="match status" value="1"/>
</dbReference>
<geneLocation type="plasmid" evidence="2 3">
    <name>unnamed</name>
</geneLocation>
<reference evidence="2 3" key="1">
    <citation type="submission" date="2017-08" db="EMBL/GenBank/DDBJ databases">
        <title>Genome sequences of Ralstonia solanacearum Species Complex (RSSC) isolated from Potato bacterial wilts in Korea.</title>
        <authorList>
            <person name="Cho H."/>
            <person name="Song E.-S."/>
            <person name="Lee Y.K."/>
            <person name="Lee S."/>
            <person name="Lee S.-W."/>
            <person name="Jo A."/>
            <person name="Kim J.-G."/>
            <person name="Hwang I."/>
        </authorList>
    </citation>
    <scope>NUCLEOTIDE SEQUENCE [LARGE SCALE GENOMIC DNA]</scope>
    <source>
        <strain evidence="2 3">T98</strain>
        <plasmid evidence="2 3">unnamed</plasmid>
    </source>
</reference>
<accession>A0AAD0SC08</accession>
<evidence type="ECO:0000313" key="2">
    <source>
        <dbReference type="EMBL" id="AXV83709.1"/>
    </source>
</evidence>
<dbReference type="InterPro" id="IPR020825">
    <property type="entry name" value="Phe-tRNA_synthase-like_B3/B4"/>
</dbReference>
<keyword evidence="2" id="KW-0614">Plasmid</keyword>
<dbReference type="Gene3D" id="3.50.40.10">
    <property type="entry name" value="Phenylalanyl-trna Synthetase, Chain B, domain 3"/>
    <property type="match status" value="1"/>
</dbReference>
<feature type="domain" description="B3/B4 tRNA-binding" evidence="1">
    <location>
        <begin position="63"/>
        <end position="210"/>
    </location>
</feature>
<dbReference type="GO" id="GO:0003723">
    <property type="term" value="F:RNA binding"/>
    <property type="evidence" value="ECO:0007669"/>
    <property type="project" value="InterPro"/>
</dbReference>
<dbReference type="EMBL" id="CP022760">
    <property type="protein sequence ID" value="AXV83709.1"/>
    <property type="molecule type" value="Genomic_DNA"/>
</dbReference>
<evidence type="ECO:0000259" key="1">
    <source>
        <dbReference type="SMART" id="SM00873"/>
    </source>
</evidence>
<gene>
    <name evidence="2" type="ORF">CJO77_19230</name>
</gene>
<name>A0AAD0SC08_RALSL</name>
<dbReference type="Pfam" id="PF03483">
    <property type="entry name" value="B3_4"/>
    <property type="match status" value="1"/>
</dbReference>
<dbReference type="PANTHER" id="PTHR39209:SF2">
    <property type="entry name" value="CYTOPLASMIC PROTEIN"/>
    <property type="match status" value="1"/>
</dbReference>
<evidence type="ECO:0000313" key="3">
    <source>
        <dbReference type="Proteomes" id="UP000261758"/>
    </source>
</evidence>
<sequence>MNRNMYFYHSDAVWARFPTLTALTLVLRGVRAANGVAPDIDATLSQVAAQLDETAEGEMPSIQAWRQAYSTMGLKPTQYRCAAEALLRRFRKDRDLPRFHPLIDALNVESMHAAIPIAAFDCAHIVEGITVRPATGTERYSTFQGEIEHPAEDEIVFADAAGEAHSRRWVFRQGATSVVSKMSDTVLIVAEALHDKAAEDLLSLRESIGLRMKALGIAIADEAMLTRSHRRFTFAHDL</sequence>
<dbReference type="SMART" id="SM00873">
    <property type="entry name" value="B3_4"/>
    <property type="match status" value="1"/>
</dbReference>
<proteinExistence type="predicted"/>
<protein>
    <recommendedName>
        <fullName evidence="1">B3/B4 tRNA-binding domain-containing protein</fullName>
    </recommendedName>
</protein>
<organism evidence="2 3">
    <name type="scientific">Ralstonia solanacearum</name>
    <name type="common">Pseudomonas solanacearum</name>
    <dbReference type="NCBI Taxonomy" id="305"/>
    <lineage>
        <taxon>Bacteria</taxon>
        <taxon>Pseudomonadati</taxon>
        <taxon>Pseudomonadota</taxon>
        <taxon>Betaproteobacteria</taxon>
        <taxon>Burkholderiales</taxon>
        <taxon>Burkholderiaceae</taxon>
        <taxon>Ralstonia</taxon>
        <taxon>Ralstonia solanacearum species complex</taxon>
    </lineage>
</organism>
<dbReference type="SUPFAM" id="SSF56037">
    <property type="entry name" value="PheT/TilS domain"/>
    <property type="match status" value="1"/>
</dbReference>
<dbReference type="Proteomes" id="UP000261758">
    <property type="component" value="Plasmid unnamed"/>
</dbReference>